<comment type="subunit">
    <text evidence="3">Homodimer.</text>
</comment>
<dbReference type="OrthoDB" id="9792500at2"/>
<dbReference type="SUPFAM" id="SSF52402">
    <property type="entry name" value="Adenine nucleotide alpha hydrolases-like"/>
    <property type="match status" value="1"/>
</dbReference>
<dbReference type="Proteomes" id="UP000184520">
    <property type="component" value="Unassembled WGS sequence"/>
</dbReference>
<accession>A0A1M5PTB5</accession>
<evidence type="ECO:0000313" key="7">
    <source>
        <dbReference type="EMBL" id="SHH04881.1"/>
    </source>
</evidence>
<comment type="subcellular location">
    <subcellularLocation>
        <location evidence="1 5">Cytoplasm</location>
    </subcellularLocation>
</comment>
<keyword evidence="8" id="KW-1185">Reference proteome</keyword>
<comment type="similarity">
    <text evidence="2 5">Belongs to the universal stress protein A family.</text>
</comment>
<dbReference type="RefSeq" id="WP_073324553.1">
    <property type="nucleotide sequence ID" value="NZ_FQWD01000006.1"/>
</dbReference>
<evidence type="ECO:0000259" key="6">
    <source>
        <dbReference type="Pfam" id="PF00582"/>
    </source>
</evidence>
<keyword evidence="4 5" id="KW-0963">Cytoplasm</keyword>
<evidence type="ECO:0000256" key="4">
    <source>
        <dbReference type="ARBA" id="ARBA00022490"/>
    </source>
</evidence>
<dbReference type="InterPro" id="IPR006015">
    <property type="entry name" value="Universal_stress_UspA"/>
</dbReference>
<dbReference type="Pfam" id="PF00582">
    <property type="entry name" value="Usp"/>
    <property type="match status" value="1"/>
</dbReference>
<dbReference type="GO" id="GO:0005737">
    <property type="term" value="C:cytoplasm"/>
    <property type="evidence" value="ECO:0007669"/>
    <property type="project" value="UniProtKB-SubCell"/>
</dbReference>
<dbReference type="EMBL" id="FQWD01000006">
    <property type="protein sequence ID" value="SHH04881.1"/>
    <property type="molecule type" value="Genomic_DNA"/>
</dbReference>
<dbReference type="Gene3D" id="3.40.50.620">
    <property type="entry name" value="HUPs"/>
    <property type="match status" value="1"/>
</dbReference>
<dbReference type="PANTHER" id="PTHR46268:SF23">
    <property type="entry name" value="UNIVERSAL STRESS PROTEIN A-RELATED"/>
    <property type="match status" value="1"/>
</dbReference>
<evidence type="ECO:0000256" key="3">
    <source>
        <dbReference type="ARBA" id="ARBA00011738"/>
    </source>
</evidence>
<proteinExistence type="inferred from homology"/>
<name>A0A1M5PTB5_9ALTE</name>
<dbReference type="InterPro" id="IPR014729">
    <property type="entry name" value="Rossmann-like_a/b/a_fold"/>
</dbReference>
<dbReference type="PANTHER" id="PTHR46268">
    <property type="entry name" value="STRESS RESPONSE PROTEIN NHAX"/>
    <property type="match status" value="1"/>
</dbReference>
<gene>
    <name evidence="7" type="ORF">SAMN05216361_3586</name>
</gene>
<dbReference type="STRING" id="634436.SAMN05216361_3586"/>
<dbReference type="InterPro" id="IPR006016">
    <property type="entry name" value="UspA"/>
</dbReference>
<evidence type="ECO:0000256" key="1">
    <source>
        <dbReference type="ARBA" id="ARBA00004496"/>
    </source>
</evidence>
<dbReference type="PIRSF" id="PIRSF006276">
    <property type="entry name" value="UspA"/>
    <property type="match status" value="1"/>
</dbReference>
<dbReference type="AlphaFoldDB" id="A0A1M5PTB5"/>
<sequence>MSGYNRVLVAIDVFSNEHEAVVDKALAVAGSPTKINLIYVAYPQTNFEPYGLFLERDFSEEVREQAQKKLQGIADGHGIPRTHVQVAIGSAAEEIHEVAKKLGADLIVLGTHGQSGVQLLLGSTASSVLHGIECDLLAVKV</sequence>
<feature type="domain" description="UspA" evidence="6">
    <location>
        <begin position="4"/>
        <end position="140"/>
    </location>
</feature>
<dbReference type="PRINTS" id="PR01438">
    <property type="entry name" value="UNVRSLSTRESS"/>
</dbReference>
<organism evidence="7 8">
    <name type="scientific">Marisediminitalea aggregata</name>
    <dbReference type="NCBI Taxonomy" id="634436"/>
    <lineage>
        <taxon>Bacteria</taxon>
        <taxon>Pseudomonadati</taxon>
        <taxon>Pseudomonadota</taxon>
        <taxon>Gammaproteobacteria</taxon>
        <taxon>Alteromonadales</taxon>
        <taxon>Alteromonadaceae</taxon>
        <taxon>Marisediminitalea</taxon>
    </lineage>
</organism>
<protein>
    <recommendedName>
        <fullName evidence="5">Universal stress protein</fullName>
    </recommendedName>
</protein>
<evidence type="ECO:0000256" key="5">
    <source>
        <dbReference type="PIRNR" id="PIRNR006276"/>
    </source>
</evidence>
<evidence type="ECO:0000313" key="8">
    <source>
        <dbReference type="Proteomes" id="UP000184520"/>
    </source>
</evidence>
<reference evidence="8" key="1">
    <citation type="submission" date="2016-11" db="EMBL/GenBank/DDBJ databases">
        <authorList>
            <person name="Varghese N."/>
            <person name="Submissions S."/>
        </authorList>
    </citation>
    <scope>NUCLEOTIDE SEQUENCE [LARGE SCALE GENOMIC DNA]</scope>
    <source>
        <strain evidence="8">CGMCC 1.8995</strain>
    </source>
</reference>
<evidence type="ECO:0000256" key="2">
    <source>
        <dbReference type="ARBA" id="ARBA00008791"/>
    </source>
</evidence>